<dbReference type="AlphaFoldDB" id="A0A1W1YZG7"/>
<keyword evidence="3" id="KW-1185">Reference proteome</keyword>
<dbReference type="PROSITE" id="PS51318">
    <property type="entry name" value="TAT"/>
    <property type="match status" value="1"/>
</dbReference>
<dbReference type="SUPFAM" id="SSF56003">
    <property type="entry name" value="Molybdenum cofactor-binding domain"/>
    <property type="match status" value="2"/>
</dbReference>
<dbReference type="PANTHER" id="PTHR47495:SF2">
    <property type="entry name" value="ALDEHYDE DEHYDROGENASE"/>
    <property type="match status" value="1"/>
</dbReference>
<dbReference type="PANTHER" id="PTHR47495">
    <property type="entry name" value="ALDEHYDE DEHYDROGENASE"/>
    <property type="match status" value="1"/>
</dbReference>
<dbReference type="Pfam" id="PF02738">
    <property type="entry name" value="MoCoBD_1"/>
    <property type="match status" value="1"/>
</dbReference>
<evidence type="ECO:0000313" key="3">
    <source>
        <dbReference type="Proteomes" id="UP000192708"/>
    </source>
</evidence>
<reference evidence="2 3" key="1">
    <citation type="submission" date="2017-04" db="EMBL/GenBank/DDBJ databases">
        <authorList>
            <person name="Afonso C.L."/>
            <person name="Miller P.J."/>
            <person name="Scott M.A."/>
            <person name="Spackman E."/>
            <person name="Goraichik I."/>
            <person name="Dimitrov K.M."/>
            <person name="Suarez D.L."/>
            <person name="Swayne D.E."/>
        </authorList>
    </citation>
    <scope>NUCLEOTIDE SEQUENCE [LARGE SCALE GENOMIC DNA]</scope>
    <source>
        <strain evidence="2 3">VK13</strain>
    </source>
</reference>
<dbReference type="InterPro" id="IPR000674">
    <property type="entry name" value="Ald_Oxase/Xan_DH_a/b"/>
</dbReference>
<dbReference type="Proteomes" id="UP000192708">
    <property type="component" value="Unassembled WGS sequence"/>
</dbReference>
<dbReference type="InterPro" id="IPR012368">
    <property type="entry name" value="OxRdtase_Mopterin-bd_su_IorB"/>
</dbReference>
<gene>
    <name evidence="2" type="ORF">SAMN06296008_10433</name>
</gene>
<dbReference type="GO" id="GO:0016491">
    <property type="term" value="F:oxidoreductase activity"/>
    <property type="evidence" value="ECO:0007669"/>
    <property type="project" value="InterPro"/>
</dbReference>
<dbReference type="EMBL" id="FWXJ01000004">
    <property type="protein sequence ID" value="SMC41482.1"/>
    <property type="molecule type" value="Genomic_DNA"/>
</dbReference>
<dbReference type="PIRSF" id="PIRSF036389">
    <property type="entry name" value="IOR_B"/>
    <property type="match status" value="1"/>
</dbReference>
<accession>A0A1W1YZG7</accession>
<dbReference type="OrthoDB" id="9767994at2"/>
<sequence>MTIPKDLEKGPEVQNLPRRKFIKNSTVLTAGFAFGFQIPFASDAKDTALEVNAWVVIEPDDTCIIRIARVEMGQGTLTGLAQLVAEELDCDWQKVKTEKVSSNENLSRKNVWGDMLTVGSFGLRFSQDYVRRGGATARALLLQAAANEWQVPVSELTVTEGIIRHPFSGKSTSYGKVAQAAAKLTPPDAKTIALKNPKDWKIVGQPLKRLDTKDKLDGSKIYAVDVQLPGMLNAIYISAPVFGTKINSFDSAEAFKMPGVKKITQINNEAFAVIADTWWHAKVASEKVKVTWDESNLGLTSDSVIHAYLENGLTSNEGVYVFRNDGNVENDLSRAVKKVEATYSAPFLAHATMEPMNCVAKVTANRAEIWVPTQDPQGAQLAMSKTLGLPLDQCIVNRYDPGGGFGRRGRVSDYVISALEIAKEMPGIPIKMIWTREEDMTHGQYRPITQAKLSAGLDDKNNLTSLKIRISGQSIFAWRNPTANMTGFKDDFQLQGLHGDPKSDQQLCYKPPHVKVEWAMRNTHVPVGTWRGVNVPQNSFYVEAFMEEVAKAAKMDSYAFRKSLTHHPKQLATLQLAAEKANWGKPLPKGVYRGISQFMSYGTHSASVVELSVDKKGQVKVHRVVLVVDCGYAVNPGQIEAQVEGSIVYGLSAAMWGECTIERGRVKQKNFDTYRVLRLAEMPKVETYIHSTGDKIWGGIGEPTIAVVAPAVVNAIYAATGKPIRDLPIKNNPLI</sequence>
<dbReference type="InterPro" id="IPR037165">
    <property type="entry name" value="AldOxase/xan_DH_Mopterin-bd_sf"/>
</dbReference>
<dbReference type="InterPro" id="IPR052516">
    <property type="entry name" value="N-heterocyclic_Hydroxylase"/>
</dbReference>
<dbReference type="InterPro" id="IPR006311">
    <property type="entry name" value="TAT_signal"/>
</dbReference>
<proteinExistence type="predicted"/>
<dbReference type="Gene3D" id="3.30.365.10">
    <property type="entry name" value="Aldehyde oxidase/xanthine dehydrogenase, molybdopterin binding domain"/>
    <property type="match status" value="4"/>
</dbReference>
<organism evidence="2 3">
    <name type="scientific">Polynucleobacter kasalickyi</name>
    <dbReference type="NCBI Taxonomy" id="1938817"/>
    <lineage>
        <taxon>Bacteria</taxon>
        <taxon>Pseudomonadati</taxon>
        <taxon>Pseudomonadota</taxon>
        <taxon>Betaproteobacteria</taxon>
        <taxon>Burkholderiales</taxon>
        <taxon>Burkholderiaceae</taxon>
        <taxon>Polynucleobacter</taxon>
    </lineage>
</organism>
<dbReference type="InterPro" id="IPR008274">
    <property type="entry name" value="AldOxase/xan_DH_MoCoBD1"/>
</dbReference>
<feature type="domain" description="Aldehyde oxidase/xanthine dehydrogenase a/b hammerhead" evidence="1">
    <location>
        <begin position="217"/>
        <end position="296"/>
    </location>
</feature>
<dbReference type="STRING" id="1938817.SAMN06296008_10433"/>
<dbReference type="RefSeq" id="WP_084283010.1">
    <property type="nucleotide sequence ID" value="NZ_FWXJ01000004.1"/>
</dbReference>
<dbReference type="Gene3D" id="3.90.1170.50">
    <property type="entry name" value="Aldehyde oxidase/xanthine dehydrogenase, a/b hammerhead"/>
    <property type="match status" value="1"/>
</dbReference>
<dbReference type="SMART" id="SM01008">
    <property type="entry name" value="Ald_Xan_dh_C"/>
    <property type="match status" value="1"/>
</dbReference>
<dbReference type="Pfam" id="PF20256">
    <property type="entry name" value="MoCoBD_2"/>
    <property type="match status" value="2"/>
</dbReference>
<protein>
    <submittedName>
        <fullName evidence="2">Isoquinoline 1-oxidoreductase, beta subunit</fullName>
    </submittedName>
</protein>
<name>A0A1W1YZG7_9BURK</name>
<dbReference type="InterPro" id="IPR046867">
    <property type="entry name" value="AldOxase/xan_DH_MoCoBD2"/>
</dbReference>
<evidence type="ECO:0000259" key="1">
    <source>
        <dbReference type="SMART" id="SM01008"/>
    </source>
</evidence>
<evidence type="ECO:0000313" key="2">
    <source>
        <dbReference type="EMBL" id="SMC41482.1"/>
    </source>
</evidence>